<keyword evidence="4 8" id="KW-1015">Disulfide bond</keyword>
<evidence type="ECO:0000256" key="7">
    <source>
        <dbReference type="PIRSR" id="PIRSR000077-1"/>
    </source>
</evidence>
<name>A0A560IZK0_9PROT</name>
<keyword evidence="5 8" id="KW-0676">Redox-active center</keyword>
<evidence type="ECO:0000256" key="3">
    <source>
        <dbReference type="ARBA" id="ARBA00022982"/>
    </source>
</evidence>
<dbReference type="Proteomes" id="UP000318050">
    <property type="component" value="Unassembled WGS sequence"/>
</dbReference>
<comment type="similarity">
    <text evidence="1 6">Belongs to the thioredoxin family.</text>
</comment>
<gene>
    <name evidence="10" type="ORF">FBZ92_101339</name>
</gene>
<dbReference type="PROSITE" id="PS51352">
    <property type="entry name" value="THIOREDOXIN_2"/>
    <property type="match status" value="1"/>
</dbReference>
<dbReference type="PANTHER" id="PTHR45663">
    <property type="entry name" value="GEO12009P1"/>
    <property type="match status" value="1"/>
</dbReference>
<evidence type="ECO:0000256" key="1">
    <source>
        <dbReference type="ARBA" id="ARBA00008987"/>
    </source>
</evidence>
<feature type="domain" description="Thioredoxin" evidence="9">
    <location>
        <begin position="1"/>
        <end position="108"/>
    </location>
</feature>
<feature type="site" description="Contributes to redox potential value" evidence="7">
    <location>
        <position position="34"/>
    </location>
</feature>
<feature type="site" description="Deprotonates C-terminal active site Cys" evidence="7">
    <location>
        <position position="27"/>
    </location>
</feature>
<dbReference type="PIRSF" id="PIRSF000077">
    <property type="entry name" value="Thioredoxin"/>
    <property type="match status" value="1"/>
</dbReference>
<evidence type="ECO:0000256" key="5">
    <source>
        <dbReference type="ARBA" id="ARBA00023284"/>
    </source>
</evidence>
<evidence type="ECO:0000256" key="4">
    <source>
        <dbReference type="ARBA" id="ARBA00023157"/>
    </source>
</evidence>
<protein>
    <recommendedName>
        <fullName evidence="6">Thioredoxin</fullName>
    </recommendedName>
</protein>
<keyword evidence="2" id="KW-0813">Transport</keyword>
<reference evidence="10 11" key="1">
    <citation type="submission" date="2019-06" db="EMBL/GenBank/DDBJ databases">
        <title>Genomic Encyclopedia of Type Strains, Phase IV (KMG-V): Genome sequencing to study the core and pangenomes of soil and plant-associated prokaryotes.</title>
        <authorList>
            <person name="Whitman W."/>
        </authorList>
    </citation>
    <scope>NUCLEOTIDE SEQUENCE [LARGE SCALE GENOMIC DNA]</scope>
    <source>
        <strain evidence="10 11">BR 11140</strain>
    </source>
</reference>
<feature type="active site" description="Nucleophile" evidence="7">
    <location>
        <position position="36"/>
    </location>
</feature>
<evidence type="ECO:0000256" key="6">
    <source>
        <dbReference type="PIRNR" id="PIRNR000077"/>
    </source>
</evidence>
<dbReference type="OrthoDB" id="9790390at2"/>
<dbReference type="AlphaFoldDB" id="A0A560IZK0"/>
<dbReference type="InterPro" id="IPR005746">
    <property type="entry name" value="Thioredoxin"/>
</dbReference>
<evidence type="ECO:0000256" key="2">
    <source>
        <dbReference type="ARBA" id="ARBA00022448"/>
    </source>
</evidence>
<dbReference type="GO" id="GO:0015035">
    <property type="term" value="F:protein-disulfide reductase activity"/>
    <property type="evidence" value="ECO:0007669"/>
    <property type="project" value="InterPro"/>
</dbReference>
<dbReference type="GO" id="GO:0045454">
    <property type="term" value="P:cell redox homeostasis"/>
    <property type="evidence" value="ECO:0007669"/>
    <property type="project" value="TreeGrafter"/>
</dbReference>
<feature type="disulfide bond" description="Redox-active" evidence="8">
    <location>
        <begin position="33"/>
        <end position="36"/>
    </location>
</feature>
<evidence type="ECO:0000313" key="11">
    <source>
        <dbReference type="Proteomes" id="UP000318050"/>
    </source>
</evidence>
<feature type="active site" description="Nucleophile" evidence="7">
    <location>
        <position position="33"/>
    </location>
</feature>
<comment type="caution">
    <text evidence="10">The sequence shown here is derived from an EMBL/GenBank/DDBJ whole genome shotgun (WGS) entry which is preliminary data.</text>
</comment>
<organism evidence="10 11">
    <name type="scientific">Nitrospirillum amazonense</name>
    <dbReference type="NCBI Taxonomy" id="28077"/>
    <lineage>
        <taxon>Bacteria</taxon>
        <taxon>Pseudomonadati</taxon>
        <taxon>Pseudomonadota</taxon>
        <taxon>Alphaproteobacteria</taxon>
        <taxon>Rhodospirillales</taxon>
        <taxon>Azospirillaceae</taxon>
        <taxon>Nitrospirillum</taxon>
    </lineage>
</organism>
<dbReference type="InterPro" id="IPR013766">
    <property type="entry name" value="Thioredoxin_domain"/>
</dbReference>
<dbReference type="GO" id="GO:0005829">
    <property type="term" value="C:cytosol"/>
    <property type="evidence" value="ECO:0007669"/>
    <property type="project" value="TreeGrafter"/>
</dbReference>
<dbReference type="InterPro" id="IPR036249">
    <property type="entry name" value="Thioredoxin-like_sf"/>
</dbReference>
<accession>A0A560IZK0</accession>
<evidence type="ECO:0000256" key="8">
    <source>
        <dbReference type="PIRSR" id="PIRSR000077-4"/>
    </source>
</evidence>
<dbReference type="FunFam" id="3.40.30.10:FF:000001">
    <property type="entry name" value="Thioredoxin"/>
    <property type="match status" value="1"/>
</dbReference>
<dbReference type="CDD" id="cd02947">
    <property type="entry name" value="TRX_family"/>
    <property type="match status" value="1"/>
</dbReference>
<dbReference type="EMBL" id="VITT01000001">
    <property type="protein sequence ID" value="TWB64443.1"/>
    <property type="molecule type" value="Genomic_DNA"/>
</dbReference>
<keyword evidence="3" id="KW-0249">Electron transport</keyword>
<dbReference type="SUPFAM" id="SSF52833">
    <property type="entry name" value="Thioredoxin-like"/>
    <property type="match status" value="1"/>
</dbReference>
<proteinExistence type="inferred from homology"/>
<dbReference type="Gene3D" id="3.40.30.10">
    <property type="entry name" value="Glutaredoxin"/>
    <property type="match status" value="1"/>
</dbReference>
<dbReference type="Pfam" id="PF00085">
    <property type="entry name" value="Thioredoxin"/>
    <property type="match status" value="1"/>
</dbReference>
<evidence type="ECO:0000259" key="9">
    <source>
        <dbReference type="PROSITE" id="PS51352"/>
    </source>
</evidence>
<feature type="site" description="Contributes to redox potential value" evidence="7">
    <location>
        <position position="35"/>
    </location>
</feature>
<evidence type="ECO:0000313" key="10">
    <source>
        <dbReference type="EMBL" id="TWB64443.1"/>
    </source>
</evidence>
<dbReference type="PANTHER" id="PTHR45663:SF11">
    <property type="entry name" value="GEO12009P1"/>
    <property type="match status" value="1"/>
</dbReference>
<sequence length="108" mass="12122">MSDIIRAVDEANFQEEVVKSTLPVLIDFWAPWCSPCRALLPTLEALAPLYADSLKVVKIDIDDNPALKARYKIQSIPQLYLTNAGNPVARLTGRTRTQLADELEELLR</sequence>